<dbReference type="Gene3D" id="2.60.120.650">
    <property type="entry name" value="Cupin"/>
    <property type="match status" value="1"/>
</dbReference>
<dbReference type="InterPro" id="IPR041667">
    <property type="entry name" value="Cupin_8"/>
</dbReference>
<keyword evidence="4" id="KW-0560">Oxidoreductase</keyword>
<evidence type="ECO:0000256" key="3">
    <source>
        <dbReference type="ARBA" id="ARBA00022723"/>
    </source>
</evidence>
<keyword evidence="5" id="KW-0408">Iron</keyword>
<proteinExistence type="predicted"/>
<evidence type="ECO:0000256" key="2">
    <source>
        <dbReference type="ARBA" id="ARBA00004123"/>
    </source>
</evidence>
<keyword evidence="8" id="KW-1185">Reference proteome</keyword>
<sequence>MCDLIKELINIFPKSLEIEKISINGHVFSTFFNYFKLCSEKPSYNKKISNLALFTITSILDYLNDELNTGHWSEVPITLRKNFTIATYLKLVCIVHKCDKFSNEILKNLIKTVDMGLLLGAPVEENNELLAKCAQILQSALYSKENEKPLPENSACIEIYENNINIDMEKELFDKIKGCIVQEEFMPSLEFFANQYFYQQLPVKLKGCIKHWSALKKWSNIQYFLNLAGARTVPIEIGSHYTDKNWSQKLMTIKEFIENYLLSENREVGYLAQHNLLDQIIELKDDIQIPEYCCCSLNYEKATDPDINIWLGPKETLSPLHQDPKNNILAQVFGTKQVILYSVEDSKYLYPYQGNMLSNSAQVDPLKPDFIKFPEFKNAKMYKCLLEPGDMLFLPINWWHHVKALDRSCSVSFWWQ</sequence>
<organism evidence="8 9">
    <name type="scientific">Sitophilus oryzae</name>
    <name type="common">Rice weevil</name>
    <name type="synonym">Curculio oryzae</name>
    <dbReference type="NCBI Taxonomy" id="7048"/>
    <lineage>
        <taxon>Eukaryota</taxon>
        <taxon>Metazoa</taxon>
        <taxon>Ecdysozoa</taxon>
        <taxon>Arthropoda</taxon>
        <taxon>Hexapoda</taxon>
        <taxon>Insecta</taxon>
        <taxon>Pterygota</taxon>
        <taxon>Neoptera</taxon>
        <taxon>Endopterygota</taxon>
        <taxon>Coleoptera</taxon>
        <taxon>Polyphaga</taxon>
        <taxon>Cucujiformia</taxon>
        <taxon>Curculionidae</taxon>
        <taxon>Dryophthorinae</taxon>
        <taxon>Sitophilus</taxon>
    </lineage>
</organism>
<reference evidence="9" key="1">
    <citation type="submission" date="2025-08" db="UniProtKB">
        <authorList>
            <consortium name="RefSeq"/>
        </authorList>
    </citation>
    <scope>IDENTIFICATION</scope>
    <source>
        <tissue evidence="9">Gonads</tissue>
    </source>
</reference>
<dbReference type="GeneID" id="115887344"/>
<protein>
    <submittedName>
        <fullName evidence="9">Bifunctional peptidase and arginyl-hydroxylase JMJD5</fullName>
    </submittedName>
</protein>
<dbReference type="GO" id="GO:0046872">
    <property type="term" value="F:metal ion binding"/>
    <property type="evidence" value="ECO:0007669"/>
    <property type="project" value="UniProtKB-KW"/>
</dbReference>
<comment type="subcellular location">
    <subcellularLocation>
        <location evidence="2">Nucleus</location>
    </subcellularLocation>
</comment>
<comment type="cofactor">
    <cofactor evidence="1">
        <name>Fe(2+)</name>
        <dbReference type="ChEBI" id="CHEBI:29033"/>
    </cofactor>
</comment>
<dbReference type="InterPro" id="IPR003347">
    <property type="entry name" value="JmjC_dom"/>
</dbReference>
<dbReference type="KEGG" id="soy:115887344"/>
<keyword evidence="3" id="KW-0479">Metal-binding</keyword>
<dbReference type="SMART" id="SM00558">
    <property type="entry name" value="JmjC"/>
    <property type="match status" value="1"/>
</dbReference>
<evidence type="ECO:0000256" key="4">
    <source>
        <dbReference type="ARBA" id="ARBA00023002"/>
    </source>
</evidence>
<dbReference type="PANTHER" id="PTHR12461:SF106">
    <property type="entry name" value="BIFUNCTIONAL PEPTIDASE AND ARGINYL-HYDROXYLASE JMJD5"/>
    <property type="match status" value="1"/>
</dbReference>
<dbReference type="GO" id="GO:0051864">
    <property type="term" value="F:histone H3K36 demethylase activity"/>
    <property type="evidence" value="ECO:0007669"/>
    <property type="project" value="TreeGrafter"/>
</dbReference>
<evidence type="ECO:0000256" key="1">
    <source>
        <dbReference type="ARBA" id="ARBA00001954"/>
    </source>
</evidence>
<dbReference type="GO" id="GO:0005634">
    <property type="term" value="C:nucleus"/>
    <property type="evidence" value="ECO:0007669"/>
    <property type="project" value="UniProtKB-SubCell"/>
</dbReference>
<dbReference type="Pfam" id="PF13621">
    <property type="entry name" value="Cupin_8"/>
    <property type="match status" value="1"/>
</dbReference>
<evidence type="ECO:0000256" key="5">
    <source>
        <dbReference type="ARBA" id="ARBA00023004"/>
    </source>
</evidence>
<dbReference type="SUPFAM" id="SSF51197">
    <property type="entry name" value="Clavaminate synthase-like"/>
    <property type="match status" value="1"/>
</dbReference>
<dbReference type="FunCoup" id="A0A6J2YHM6">
    <property type="interactions" value="644"/>
</dbReference>
<dbReference type="Proteomes" id="UP000504635">
    <property type="component" value="Unplaced"/>
</dbReference>
<dbReference type="AlphaFoldDB" id="A0A6J2YHM6"/>
<keyword evidence="6" id="KW-0539">Nucleus</keyword>
<dbReference type="CTD" id="38097"/>
<accession>A0A6J2YHM6</accession>
<dbReference type="PANTHER" id="PTHR12461">
    <property type="entry name" value="HYPOXIA-INDUCIBLE FACTOR 1 ALPHA INHIBITOR-RELATED"/>
    <property type="match status" value="1"/>
</dbReference>
<name>A0A6J2YHM6_SITOR</name>
<dbReference type="InParanoid" id="A0A6J2YHM6"/>
<dbReference type="RefSeq" id="XP_030762619.1">
    <property type="nucleotide sequence ID" value="XM_030906759.1"/>
</dbReference>
<evidence type="ECO:0000313" key="8">
    <source>
        <dbReference type="Proteomes" id="UP000504635"/>
    </source>
</evidence>
<evidence type="ECO:0000256" key="6">
    <source>
        <dbReference type="ARBA" id="ARBA00023242"/>
    </source>
</evidence>
<feature type="domain" description="JmjC" evidence="7">
    <location>
        <begin position="278"/>
        <end position="416"/>
    </location>
</feature>
<evidence type="ECO:0000259" key="7">
    <source>
        <dbReference type="PROSITE" id="PS51184"/>
    </source>
</evidence>
<evidence type="ECO:0000313" key="9">
    <source>
        <dbReference type="RefSeq" id="XP_030762619.1"/>
    </source>
</evidence>
<gene>
    <name evidence="9" type="primary">LOC115887344</name>
</gene>
<dbReference type="OrthoDB" id="47172at2759"/>
<dbReference type="PROSITE" id="PS51184">
    <property type="entry name" value="JMJC"/>
    <property type="match status" value="1"/>
</dbReference>